<dbReference type="AlphaFoldDB" id="A0A0P7ZH32"/>
<dbReference type="InterPro" id="IPR036608">
    <property type="entry name" value="MTH777-like_sf"/>
</dbReference>
<evidence type="ECO:0000313" key="2">
    <source>
        <dbReference type="Proteomes" id="UP000050360"/>
    </source>
</evidence>
<dbReference type="EMBL" id="LKCM01000187">
    <property type="protein sequence ID" value="KPQ43005.1"/>
    <property type="molecule type" value="Genomic_DNA"/>
</dbReference>
<gene>
    <name evidence="1" type="ORF">MPEBLZ_02436</name>
</gene>
<name>A0A0P7ZH32_9EURY</name>
<protein>
    <recommendedName>
        <fullName evidence="3">DUF1890 domain-containing protein</fullName>
    </recommendedName>
</protein>
<dbReference type="SUPFAM" id="SSF75181">
    <property type="entry name" value="Hypothetical protein MTH777 (MT0777)"/>
    <property type="match status" value="1"/>
</dbReference>
<dbReference type="Pfam" id="PF09001">
    <property type="entry name" value="DUF1890"/>
    <property type="match status" value="1"/>
</dbReference>
<dbReference type="InterPro" id="IPR012033">
    <property type="entry name" value="UCP006600"/>
</dbReference>
<proteinExistence type="predicted"/>
<evidence type="ECO:0008006" key="3">
    <source>
        <dbReference type="Google" id="ProtNLM"/>
    </source>
</evidence>
<comment type="caution">
    <text evidence="1">The sequence shown here is derived from an EMBL/GenBank/DDBJ whole genome shotgun (WGS) entry which is preliminary data.</text>
</comment>
<sequence>MKALFMMGCPELPVQTAAALYIANKLNQEGFEVTSAGNKAAISLLLNSDPEKHYIKKVMDLDRCIGALAEKTIDFDLCFVFIHSDSGISYLATIKSISKAKTIAVIFGKEIEPLIEASGDSIIIAAKAVHNPTPLRAQIDGVKSWAALTR</sequence>
<dbReference type="Proteomes" id="UP000050360">
    <property type="component" value="Unassembled WGS sequence"/>
</dbReference>
<accession>A0A0P7ZH32</accession>
<dbReference type="Gene3D" id="3.40.50.10160">
    <property type="entry name" value="MTH777-like"/>
    <property type="match status" value="1"/>
</dbReference>
<dbReference type="PIRSF" id="PIRSF006600">
    <property type="entry name" value="UCP006600"/>
    <property type="match status" value="1"/>
</dbReference>
<reference evidence="1 2" key="1">
    <citation type="submission" date="2015-09" db="EMBL/GenBank/DDBJ databases">
        <title>A metagenomics-based metabolic model of nitrate-dependent anaerobic oxidation of methane by Methanoperedens-like archaea.</title>
        <authorList>
            <person name="Arshad A."/>
            <person name="Speth D.R."/>
            <person name="De Graaf R.M."/>
            <person name="Op Den Camp H.J."/>
            <person name="Jetten M.S."/>
            <person name="Welte C.U."/>
        </authorList>
    </citation>
    <scope>NUCLEOTIDE SEQUENCE [LARGE SCALE GENOMIC DNA]</scope>
</reference>
<evidence type="ECO:0000313" key="1">
    <source>
        <dbReference type="EMBL" id="KPQ43005.1"/>
    </source>
</evidence>
<organism evidence="1 2">
    <name type="scientific">Candidatus Methanoperedens nitratireducens</name>
    <dbReference type="NCBI Taxonomy" id="1392998"/>
    <lineage>
        <taxon>Archaea</taxon>
        <taxon>Methanobacteriati</taxon>
        <taxon>Methanobacteriota</taxon>
        <taxon>Stenosarchaea group</taxon>
        <taxon>Methanomicrobia</taxon>
        <taxon>Methanosarcinales</taxon>
        <taxon>ANME-2 cluster</taxon>
        <taxon>Candidatus Methanoperedentaceae</taxon>
        <taxon>Candidatus Methanoperedens</taxon>
    </lineage>
</organism>